<keyword evidence="2" id="KW-0732">Signal</keyword>
<feature type="chain" id="PRO_5041384529" evidence="2">
    <location>
        <begin position="27"/>
        <end position="233"/>
    </location>
</feature>
<evidence type="ECO:0000256" key="2">
    <source>
        <dbReference type="SAM" id="SignalP"/>
    </source>
</evidence>
<accession>A0AA48I5H9</accession>
<gene>
    <name evidence="3" type="ORF">RsTaC01_0200</name>
</gene>
<dbReference type="EMBL" id="AP027925">
    <property type="protein sequence ID" value="BED92469.1"/>
    <property type="molecule type" value="Genomic_DNA"/>
</dbReference>
<keyword evidence="1" id="KW-0472">Membrane</keyword>
<name>A0AA48I5H9_9FIRM</name>
<keyword evidence="1" id="KW-0812">Transmembrane</keyword>
<dbReference type="AlphaFoldDB" id="A0AA48I5H9"/>
<feature type="signal peptide" evidence="2">
    <location>
        <begin position="1"/>
        <end position="26"/>
    </location>
</feature>
<dbReference type="KEGG" id="ptrh:RsTaC01_0200"/>
<reference evidence="3" key="1">
    <citation type="journal article" date="2023" name="ISME J.">
        <title>Emergence of putative energy parasites within Clostridia revealed by genome analysis of a novel endosymbiotic clade.</title>
        <authorList>
            <person name="Takahashi K."/>
            <person name="Kuwahara H."/>
            <person name="Horikawa Y."/>
            <person name="Izawa K."/>
            <person name="Kato D."/>
            <person name="Inagaki T."/>
            <person name="Yuki M."/>
            <person name="Ohkuma M."/>
            <person name="Hongoh Y."/>
        </authorList>
    </citation>
    <scope>NUCLEOTIDE SEQUENCE</scope>
    <source>
        <strain evidence="3">RsTa-C01</strain>
    </source>
</reference>
<evidence type="ECO:0000313" key="3">
    <source>
        <dbReference type="EMBL" id="BED92469.1"/>
    </source>
</evidence>
<evidence type="ECO:0000256" key="1">
    <source>
        <dbReference type="SAM" id="Phobius"/>
    </source>
</evidence>
<keyword evidence="1" id="KW-1133">Transmembrane helix</keyword>
<organism evidence="3">
    <name type="scientific">Candidatus Paraimprobicoccus trichonymphae</name>
    <dbReference type="NCBI Taxonomy" id="3033793"/>
    <lineage>
        <taxon>Bacteria</taxon>
        <taxon>Bacillati</taxon>
        <taxon>Bacillota</taxon>
        <taxon>Clostridia</taxon>
        <taxon>Candidatus Paraimprobicoccus</taxon>
    </lineage>
</organism>
<sequence length="233" mass="25998">MIDTVKKLTSAGMAAMLILTETIAGANSPTAGSQNSTVVESQKLTDKEEKFTWQAVKKKSGGGYWTKTPKPIKVFGGIALFSIPVIIGGRIFYVEHLKPSVDAIIGIMKLNVKREEFKNKACRDDLDKMITALLVFMIQCLMIGHSFETCLTQVELLQLSSKQAIEDKITSLDRTQLFQLSQLLQLETDLNLDTINEMKQTSTGKLPFLELDGDEFDLILKKIPKLNDRTLNE</sequence>
<proteinExistence type="predicted"/>
<protein>
    <submittedName>
        <fullName evidence="3">Uncharacterized protein</fullName>
    </submittedName>
</protein>
<feature type="transmembrane region" description="Helical" evidence="1">
    <location>
        <begin position="74"/>
        <end position="93"/>
    </location>
</feature>
<dbReference type="Proteomes" id="UP001335720">
    <property type="component" value="Chromosome"/>
</dbReference>